<gene>
    <name evidence="1" type="ORF">GCM10011375_03620</name>
</gene>
<sequence length="203" mass="21134">MVLAGCDKDDENPEVSPEQAFTLGTGDTGLLNYAYLLEQLEAAFYDKVVATPPADMPAAELAYFTDMRDHEVIHREFFKFALGTSAIGTAVFNFGSLTLTTRAGVFAAAQTLEDLGVAAYNGAGKLFTDPVYLGIAGKIASVEARHAALVRDLALPNSFAAADVVANDGSALDGLDAAKSPAQVIAVVNTFLNITVSAASLPG</sequence>
<organism evidence="1 2">
    <name type="scientific">Hymenobacter qilianensis</name>
    <dbReference type="NCBI Taxonomy" id="1385715"/>
    <lineage>
        <taxon>Bacteria</taxon>
        <taxon>Pseudomonadati</taxon>
        <taxon>Bacteroidota</taxon>
        <taxon>Cytophagia</taxon>
        <taxon>Cytophagales</taxon>
        <taxon>Hymenobacteraceae</taxon>
        <taxon>Hymenobacter</taxon>
    </lineage>
</organism>
<dbReference type="Proteomes" id="UP000605392">
    <property type="component" value="Unassembled WGS sequence"/>
</dbReference>
<reference evidence="1 2" key="1">
    <citation type="journal article" date="2019" name="Int. J. Syst. Evol. Microbiol.">
        <title>The Global Catalogue of Microorganisms (GCM) 10K type strain sequencing project: providing services to taxonomists for standard genome sequencing and annotation.</title>
        <authorList>
            <consortium name="The Broad Institute Genomics Platform"/>
            <consortium name="The Broad Institute Genome Sequencing Center for Infectious Disease"/>
            <person name="Wu L."/>
            <person name="Ma J."/>
        </authorList>
    </citation>
    <scope>NUCLEOTIDE SEQUENCE [LARGE SCALE GENOMIC DNA]</scope>
    <source>
        <strain evidence="1 2">CGMCC 1.12720</strain>
    </source>
</reference>
<evidence type="ECO:0000313" key="2">
    <source>
        <dbReference type="Proteomes" id="UP000605392"/>
    </source>
</evidence>
<evidence type="ECO:0000313" key="1">
    <source>
        <dbReference type="EMBL" id="GGF51389.1"/>
    </source>
</evidence>
<name>A0ACB5PLW0_9BACT</name>
<proteinExistence type="predicted"/>
<accession>A0ACB5PLW0</accession>
<protein>
    <submittedName>
        <fullName evidence="1">Uncharacterized protein</fullName>
    </submittedName>
</protein>
<keyword evidence="2" id="KW-1185">Reference proteome</keyword>
<comment type="caution">
    <text evidence="1">The sequence shown here is derived from an EMBL/GenBank/DDBJ whole genome shotgun (WGS) entry which is preliminary data.</text>
</comment>
<dbReference type="EMBL" id="BMFN01000001">
    <property type="protein sequence ID" value="GGF51389.1"/>
    <property type="molecule type" value="Genomic_DNA"/>
</dbReference>